<proteinExistence type="predicted"/>
<sequence length="86" mass="9269">AMRAASAELKRHYTSGVDVTARSKTTDKLDALVDALEANPPLAEDLLGQVVTDHGVDMCDLALEEYLPDGIEPQDVYVTIRGKAVD</sequence>
<dbReference type="AlphaFoldDB" id="X0VAH9"/>
<dbReference type="EMBL" id="BARS01036424">
    <property type="protein sequence ID" value="GAG15270.1"/>
    <property type="molecule type" value="Genomic_DNA"/>
</dbReference>
<organism evidence="1">
    <name type="scientific">marine sediment metagenome</name>
    <dbReference type="NCBI Taxonomy" id="412755"/>
    <lineage>
        <taxon>unclassified sequences</taxon>
        <taxon>metagenomes</taxon>
        <taxon>ecological metagenomes</taxon>
    </lineage>
</organism>
<feature type="non-terminal residue" evidence="1">
    <location>
        <position position="1"/>
    </location>
</feature>
<comment type="caution">
    <text evidence="1">The sequence shown here is derived from an EMBL/GenBank/DDBJ whole genome shotgun (WGS) entry which is preliminary data.</text>
</comment>
<evidence type="ECO:0000313" key="1">
    <source>
        <dbReference type="EMBL" id="GAG15270.1"/>
    </source>
</evidence>
<reference evidence="1" key="1">
    <citation type="journal article" date="2014" name="Front. Microbiol.">
        <title>High frequency of phylogenetically diverse reductive dehalogenase-homologous genes in deep subseafloor sedimentary metagenomes.</title>
        <authorList>
            <person name="Kawai M."/>
            <person name="Futagami T."/>
            <person name="Toyoda A."/>
            <person name="Takaki Y."/>
            <person name="Nishi S."/>
            <person name="Hori S."/>
            <person name="Arai W."/>
            <person name="Tsubouchi T."/>
            <person name="Morono Y."/>
            <person name="Uchiyama I."/>
            <person name="Ito T."/>
            <person name="Fujiyama A."/>
            <person name="Inagaki F."/>
            <person name="Takami H."/>
        </authorList>
    </citation>
    <scope>NUCLEOTIDE SEQUENCE</scope>
    <source>
        <strain evidence="1">Expedition CK06-06</strain>
    </source>
</reference>
<protein>
    <submittedName>
        <fullName evidence="1">Uncharacterized protein</fullName>
    </submittedName>
</protein>
<name>X0VAH9_9ZZZZ</name>
<gene>
    <name evidence="1" type="ORF">S01H1_55991</name>
</gene>
<accession>X0VAH9</accession>